<name>A0A291H1M4_9MICO</name>
<dbReference type="GO" id="GO:0002161">
    <property type="term" value="F:aminoacyl-tRNA deacylase activity"/>
    <property type="evidence" value="ECO:0007669"/>
    <property type="project" value="InterPro"/>
</dbReference>
<dbReference type="Proteomes" id="UP000217889">
    <property type="component" value="Chromosome"/>
</dbReference>
<keyword evidence="3" id="KW-1185">Reference proteome</keyword>
<gene>
    <name evidence="2" type="ORF">CFK41_17420</name>
</gene>
<proteinExistence type="predicted"/>
<protein>
    <recommendedName>
        <fullName evidence="1">YbaK/aminoacyl-tRNA synthetase-associated domain-containing protein</fullName>
    </recommendedName>
</protein>
<dbReference type="PANTHER" id="PTHR30411">
    <property type="entry name" value="CYTOPLASMIC PROTEIN"/>
    <property type="match status" value="1"/>
</dbReference>
<evidence type="ECO:0000259" key="1">
    <source>
        <dbReference type="Pfam" id="PF04073"/>
    </source>
</evidence>
<dbReference type="SUPFAM" id="SSF55826">
    <property type="entry name" value="YbaK/ProRS associated domain"/>
    <property type="match status" value="1"/>
</dbReference>
<dbReference type="CDD" id="cd04332">
    <property type="entry name" value="YbaK_like"/>
    <property type="match status" value="1"/>
</dbReference>
<feature type="domain" description="YbaK/aminoacyl-tRNA synthetase-associated" evidence="1">
    <location>
        <begin position="25"/>
        <end position="138"/>
    </location>
</feature>
<dbReference type="OrthoDB" id="9796920at2"/>
<organism evidence="2 3">
    <name type="scientific">Brachybacterium ginsengisoli</name>
    <dbReference type="NCBI Taxonomy" id="1331682"/>
    <lineage>
        <taxon>Bacteria</taxon>
        <taxon>Bacillati</taxon>
        <taxon>Actinomycetota</taxon>
        <taxon>Actinomycetes</taxon>
        <taxon>Micrococcales</taxon>
        <taxon>Dermabacteraceae</taxon>
        <taxon>Brachybacterium</taxon>
    </lineage>
</organism>
<evidence type="ECO:0000313" key="2">
    <source>
        <dbReference type="EMBL" id="ATG56363.1"/>
    </source>
</evidence>
<accession>A0A291H1M4</accession>
<dbReference type="AlphaFoldDB" id="A0A291H1M4"/>
<dbReference type="InterPro" id="IPR007214">
    <property type="entry name" value="YbaK/aa-tRNA-synth-assoc-dom"/>
</dbReference>
<dbReference type="Gene3D" id="3.90.960.10">
    <property type="entry name" value="YbaK/aminoacyl-tRNA synthetase-associated domain"/>
    <property type="match status" value="1"/>
</dbReference>
<reference evidence="2 3" key="1">
    <citation type="journal article" date="2014" name="Int. J. Syst. Evol. Microbiol.">
        <title>Brachybacterium ginsengisoli sp. nov., isolated from soil of a ginseng field.</title>
        <authorList>
            <person name="Hoang V.A."/>
            <person name="Kim Y.J."/>
            <person name="Nguyen N.L."/>
            <person name="Yang D.C."/>
        </authorList>
    </citation>
    <scope>NUCLEOTIDE SEQUENCE [LARGE SCALE GENOMIC DNA]</scope>
    <source>
        <strain evidence="2 3">DCY80</strain>
    </source>
</reference>
<sequence length="159" mass="16752">MTEQRATDALKASGLDHEITRHGRVGSLAEAAAARGVEPRDIIKTLVVRRGDGDFLFVLVPGDREISWPKLRALLGVNRLSMPDKEVAKEVTGYERGTITPFGSTTAWPVIADGDLAGDPQRRISLGAGAHGVAMTVPAEAALAHLGAQVADVTELAGH</sequence>
<dbReference type="InterPro" id="IPR036754">
    <property type="entry name" value="YbaK/aa-tRNA-synt-asso_dom_sf"/>
</dbReference>
<dbReference type="KEGG" id="bgg:CFK41_17420"/>
<dbReference type="PANTHER" id="PTHR30411:SF1">
    <property type="entry name" value="CYTOPLASMIC PROTEIN"/>
    <property type="match status" value="1"/>
</dbReference>
<dbReference type="Pfam" id="PF04073">
    <property type="entry name" value="tRNA_edit"/>
    <property type="match status" value="1"/>
</dbReference>
<evidence type="ECO:0000313" key="3">
    <source>
        <dbReference type="Proteomes" id="UP000217889"/>
    </source>
</evidence>
<dbReference type="EMBL" id="CP023564">
    <property type="protein sequence ID" value="ATG56363.1"/>
    <property type="molecule type" value="Genomic_DNA"/>
</dbReference>
<dbReference type="RefSeq" id="WP_096800823.1">
    <property type="nucleotide sequence ID" value="NZ_CP023564.1"/>
</dbReference>